<keyword evidence="3" id="KW-1185">Reference proteome</keyword>
<protein>
    <recommendedName>
        <fullName evidence="4">(2Fe-2S) ferredoxin domain-containing protein</fullName>
    </recommendedName>
</protein>
<proteinExistence type="predicted"/>
<dbReference type="EMBL" id="BKAL01000014">
    <property type="protein sequence ID" value="GEP70570.1"/>
    <property type="molecule type" value="Genomic_DNA"/>
</dbReference>
<reference evidence="2 3" key="1">
    <citation type="submission" date="2019-07" db="EMBL/GenBank/DDBJ databases">
        <title>Whole genome shotgun sequence of Cellulomonas soli NBRC 109434.</title>
        <authorList>
            <person name="Hosoyama A."/>
            <person name="Uohara A."/>
            <person name="Ohji S."/>
            <person name="Ichikawa N."/>
        </authorList>
    </citation>
    <scope>NUCLEOTIDE SEQUENCE [LARGE SCALE GENOMIC DNA]</scope>
    <source>
        <strain evidence="2 3">NBRC 109434</strain>
    </source>
</reference>
<feature type="region of interest" description="Disordered" evidence="1">
    <location>
        <begin position="112"/>
        <end position="144"/>
    </location>
</feature>
<evidence type="ECO:0000313" key="2">
    <source>
        <dbReference type="EMBL" id="GEP70570.1"/>
    </source>
</evidence>
<sequence>MTARPGLTACALCSGETLGDADTLPGGQRERLECLGRAGVARLTFVDCLDECERGDVVVARPARPGREAGAAPVWFERLAGDEATEVLERWLVAGGPGVAPLPDGLQAHVLARGPGDEEPADGLASSVEPSALHGAAHDPSLDG</sequence>
<comment type="caution">
    <text evidence="2">The sequence shown here is derived from an EMBL/GenBank/DDBJ whole genome shotgun (WGS) entry which is preliminary data.</text>
</comment>
<gene>
    <name evidence="2" type="ORF">CSO01_32850</name>
</gene>
<evidence type="ECO:0008006" key="4">
    <source>
        <dbReference type="Google" id="ProtNLM"/>
    </source>
</evidence>
<organism evidence="2 3">
    <name type="scientific">Cellulomonas soli</name>
    <dbReference type="NCBI Taxonomy" id="931535"/>
    <lineage>
        <taxon>Bacteria</taxon>
        <taxon>Bacillati</taxon>
        <taxon>Actinomycetota</taxon>
        <taxon>Actinomycetes</taxon>
        <taxon>Micrococcales</taxon>
        <taxon>Cellulomonadaceae</taxon>
        <taxon>Cellulomonas</taxon>
    </lineage>
</organism>
<dbReference type="Proteomes" id="UP000321798">
    <property type="component" value="Unassembled WGS sequence"/>
</dbReference>
<evidence type="ECO:0000313" key="3">
    <source>
        <dbReference type="Proteomes" id="UP000321798"/>
    </source>
</evidence>
<dbReference type="AlphaFoldDB" id="A0A512PHB1"/>
<name>A0A512PHB1_9CELL</name>
<accession>A0A512PHB1</accession>
<evidence type="ECO:0000256" key="1">
    <source>
        <dbReference type="SAM" id="MobiDB-lite"/>
    </source>
</evidence>